<dbReference type="Gene3D" id="1.10.760.10">
    <property type="entry name" value="Cytochrome c-like domain"/>
    <property type="match status" value="1"/>
</dbReference>
<dbReference type="PROSITE" id="PS51007">
    <property type="entry name" value="CYTC"/>
    <property type="match status" value="1"/>
</dbReference>
<feature type="domain" description="Cytochrome c" evidence="6">
    <location>
        <begin position="84"/>
        <end position="173"/>
    </location>
</feature>
<dbReference type="EMBL" id="JAHVHU010000005">
    <property type="protein sequence ID" value="MBY5957497.1"/>
    <property type="molecule type" value="Genomic_DNA"/>
</dbReference>
<evidence type="ECO:0000313" key="7">
    <source>
        <dbReference type="EMBL" id="MBY5957497.1"/>
    </source>
</evidence>
<dbReference type="GO" id="GO:0020037">
    <property type="term" value="F:heme binding"/>
    <property type="evidence" value="ECO:0007669"/>
    <property type="project" value="InterPro"/>
</dbReference>
<reference evidence="7" key="1">
    <citation type="submission" date="2021-06" db="EMBL/GenBank/DDBJ databases">
        <title>44 bacteria genomes isolated from Dapeng, Shenzhen.</title>
        <authorList>
            <person name="Zheng W."/>
            <person name="Yu S."/>
            <person name="Huang Y."/>
        </authorList>
    </citation>
    <scope>NUCLEOTIDE SEQUENCE</scope>
    <source>
        <strain evidence="7">DP5N28-2</strain>
    </source>
</reference>
<evidence type="ECO:0000313" key="8">
    <source>
        <dbReference type="Proteomes" id="UP000753961"/>
    </source>
</evidence>
<sequence length="173" mass="19327">MRSIIKFLSIGIILGVISCGGSGSEGSTDTTSTSQQKTEQKAEKTQDEQTVDQSNIPASQRVDLENKGIGPVKNVELDEKIDRKLAVKGKEIYDVKCIACHNVDTKLIGPPQKGIMKKRTPEWVMNMIMNPTEMLEKDPLAKDLLEEYNGTPMLDQNITREEARALVEYFRTL</sequence>
<comment type="caution">
    <text evidence="7">The sequence shown here is derived from an EMBL/GenBank/DDBJ whole genome shotgun (WGS) entry which is preliminary data.</text>
</comment>
<feature type="region of interest" description="Disordered" evidence="5">
    <location>
        <begin position="23"/>
        <end position="58"/>
    </location>
</feature>
<organism evidence="7 8">
    <name type="scientific">Membranihabitans marinus</name>
    <dbReference type="NCBI Taxonomy" id="1227546"/>
    <lineage>
        <taxon>Bacteria</taxon>
        <taxon>Pseudomonadati</taxon>
        <taxon>Bacteroidota</taxon>
        <taxon>Saprospiria</taxon>
        <taxon>Saprospirales</taxon>
        <taxon>Saprospiraceae</taxon>
        <taxon>Membranihabitans</taxon>
    </lineage>
</organism>
<gene>
    <name evidence="7" type="ORF">KUV50_05070</name>
</gene>
<keyword evidence="2 4" id="KW-0479">Metal-binding</keyword>
<dbReference type="GO" id="GO:0009055">
    <property type="term" value="F:electron transfer activity"/>
    <property type="evidence" value="ECO:0007669"/>
    <property type="project" value="InterPro"/>
</dbReference>
<feature type="compositionally biased region" description="Low complexity" evidence="5">
    <location>
        <begin position="25"/>
        <end position="37"/>
    </location>
</feature>
<evidence type="ECO:0000256" key="3">
    <source>
        <dbReference type="ARBA" id="ARBA00023004"/>
    </source>
</evidence>
<evidence type="ECO:0000256" key="1">
    <source>
        <dbReference type="ARBA" id="ARBA00022617"/>
    </source>
</evidence>
<proteinExistence type="predicted"/>
<dbReference type="GO" id="GO:0046872">
    <property type="term" value="F:metal ion binding"/>
    <property type="evidence" value="ECO:0007669"/>
    <property type="project" value="UniProtKB-KW"/>
</dbReference>
<dbReference type="SUPFAM" id="SSF46626">
    <property type="entry name" value="Cytochrome c"/>
    <property type="match status" value="1"/>
</dbReference>
<dbReference type="RefSeq" id="WP_222579018.1">
    <property type="nucleotide sequence ID" value="NZ_JAHVHU010000005.1"/>
</dbReference>
<dbReference type="InterPro" id="IPR036909">
    <property type="entry name" value="Cyt_c-like_dom_sf"/>
</dbReference>
<evidence type="ECO:0000256" key="4">
    <source>
        <dbReference type="PROSITE-ProRule" id="PRU00433"/>
    </source>
</evidence>
<evidence type="ECO:0000259" key="6">
    <source>
        <dbReference type="PROSITE" id="PS51007"/>
    </source>
</evidence>
<dbReference type="InterPro" id="IPR009056">
    <property type="entry name" value="Cyt_c-like_dom"/>
</dbReference>
<dbReference type="AlphaFoldDB" id="A0A953HXD8"/>
<name>A0A953HXD8_9BACT</name>
<dbReference type="PROSITE" id="PS51257">
    <property type="entry name" value="PROKAR_LIPOPROTEIN"/>
    <property type="match status" value="1"/>
</dbReference>
<protein>
    <submittedName>
        <fullName evidence="7">Cytochrome c</fullName>
    </submittedName>
</protein>
<keyword evidence="1 4" id="KW-0349">Heme</keyword>
<dbReference type="Proteomes" id="UP000753961">
    <property type="component" value="Unassembled WGS sequence"/>
</dbReference>
<dbReference type="Pfam" id="PF00034">
    <property type="entry name" value="Cytochrom_C"/>
    <property type="match status" value="1"/>
</dbReference>
<evidence type="ECO:0000256" key="5">
    <source>
        <dbReference type="SAM" id="MobiDB-lite"/>
    </source>
</evidence>
<keyword evidence="3 4" id="KW-0408">Iron</keyword>
<keyword evidence="8" id="KW-1185">Reference proteome</keyword>
<accession>A0A953HXD8</accession>
<feature type="compositionally biased region" description="Basic and acidic residues" evidence="5">
    <location>
        <begin position="38"/>
        <end position="47"/>
    </location>
</feature>
<evidence type="ECO:0000256" key="2">
    <source>
        <dbReference type="ARBA" id="ARBA00022723"/>
    </source>
</evidence>